<feature type="domain" description="Leucine-rich repeat-containing N-terminal plant-type" evidence="11">
    <location>
        <begin position="39"/>
        <end position="77"/>
    </location>
</feature>
<dbReference type="FunFam" id="3.80.10.10:FF:000275">
    <property type="entry name" value="Leucine-rich repeat receptor-like protein kinase"/>
    <property type="match status" value="1"/>
</dbReference>
<dbReference type="OMA" id="NTFTHEI"/>
<name>A0A2P6SHE7_ROSCH</name>
<dbReference type="Gene3D" id="3.80.10.10">
    <property type="entry name" value="Ribonuclease Inhibitor"/>
    <property type="match status" value="1"/>
</dbReference>
<dbReference type="PANTHER" id="PTHR48060">
    <property type="entry name" value="DNA DAMAGE-REPAIR/TOLERATION PROTEIN DRT100"/>
    <property type="match status" value="1"/>
</dbReference>
<dbReference type="Proteomes" id="UP000238479">
    <property type="component" value="Chromosome 1"/>
</dbReference>
<reference evidence="12 13" key="1">
    <citation type="journal article" date="2018" name="Nat. Genet.">
        <title>The Rosa genome provides new insights in the design of modern roses.</title>
        <authorList>
            <person name="Bendahmane M."/>
        </authorList>
    </citation>
    <scope>NUCLEOTIDE SEQUENCE [LARGE SCALE GENOMIC DNA]</scope>
    <source>
        <strain evidence="13">cv. Old Blush</strain>
    </source>
</reference>
<dbReference type="SUPFAM" id="SSF52058">
    <property type="entry name" value="L domain-like"/>
    <property type="match status" value="1"/>
</dbReference>
<dbReference type="EMBL" id="PDCK01000039">
    <property type="protein sequence ID" value="PRQ58099.1"/>
    <property type="molecule type" value="Genomic_DNA"/>
</dbReference>
<feature type="chain" id="PRO_5015135642" evidence="10">
    <location>
        <begin position="24"/>
        <end position="202"/>
    </location>
</feature>
<dbReference type="GO" id="GO:0016020">
    <property type="term" value="C:membrane"/>
    <property type="evidence" value="ECO:0007669"/>
    <property type="project" value="UniProtKB-SubCell"/>
</dbReference>
<keyword evidence="3" id="KW-0433">Leucine-rich repeat</keyword>
<evidence type="ECO:0000256" key="3">
    <source>
        <dbReference type="ARBA" id="ARBA00022614"/>
    </source>
</evidence>
<keyword evidence="13" id="KW-1185">Reference proteome</keyword>
<dbReference type="EC" id="2.7.11.1" evidence="12"/>
<evidence type="ECO:0000259" key="11">
    <source>
        <dbReference type="Pfam" id="PF08263"/>
    </source>
</evidence>
<keyword evidence="4" id="KW-0812">Transmembrane</keyword>
<keyword evidence="7" id="KW-1133">Transmembrane helix</keyword>
<feature type="signal peptide" evidence="10">
    <location>
        <begin position="1"/>
        <end position="23"/>
    </location>
</feature>
<evidence type="ECO:0000256" key="2">
    <source>
        <dbReference type="ARBA" id="ARBA00009592"/>
    </source>
</evidence>
<comment type="subcellular location">
    <subcellularLocation>
        <location evidence="1">Membrane</location>
        <topology evidence="1">Single-pass type I membrane protein</topology>
    </subcellularLocation>
</comment>
<dbReference type="InterPro" id="IPR013210">
    <property type="entry name" value="LRR_N_plant-typ"/>
</dbReference>
<evidence type="ECO:0000256" key="6">
    <source>
        <dbReference type="ARBA" id="ARBA00022737"/>
    </source>
</evidence>
<keyword evidence="12" id="KW-0723">Serine/threonine-protein kinase</keyword>
<protein>
    <submittedName>
        <fullName evidence="12">Putative non-specific serine/threonine protein kinase</fullName>
        <ecNumber evidence="12">2.7.11.1</ecNumber>
    </submittedName>
</protein>
<keyword evidence="12" id="KW-0808">Transferase</keyword>
<evidence type="ECO:0000256" key="7">
    <source>
        <dbReference type="ARBA" id="ARBA00022989"/>
    </source>
</evidence>
<evidence type="ECO:0000313" key="12">
    <source>
        <dbReference type="EMBL" id="PRQ58099.1"/>
    </source>
</evidence>
<keyword evidence="6" id="KW-0677">Repeat</keyword>
<dbReference type="PANTHER" id="PTHR48060:SF21">
    <property type="entry name" value="L DOMAIN-LIKE PROTEIN"/>
    <property type="match status" value="1"/>
</dbReference>
<dbReference type="Pfam" id="PF00560">
    <property type="entry name" value="LRR_1"/>
    <property type="match status" value="4"/>
</dbReference>
<sequence length="202" mass="22255">MGVLAVKLVYSVFSAMCIFCCSSMQLVHPLTMKLQANETDMMALLAIKAQIQHDPNQVTSSWNDSIHFCSWYGVTCSQRHQQRVSKLNLSSQGLAGSISPHIGNLSFLRGICLYNNTFTHEIPPEIGSLHRLQVLLLHNNSFTGHIPPNVSNCFNLTFLSLGRNKLVGEIPSQLGFLSKLQILVLQGNYLTGEIPSSLGNLS</sequence>
<keyword evidence="8" id="KW-0472">Membrane</keyword>
<evidence type="ECO:0000256" key="10">
    <source>
        <dbReference type="SAM" id="SignalP"/>
    </source>
</evidence>
<dbReference type="STRING" id="74649.A0A2P6SHE7"/>
<dbReference type="InterPro" id="IPR032675">
    <property type="entry name" value="LRR_dom_sf"/>
</dbReference>
<dbReference type="AlphaFoldDB" id="A0A2P6SHE7"/>
<organism evidence="12 13">
    <name type="scientific">Rosa chinensis</name>
    <name type="common">China rose</name>
    <dbReference type="NCBI Taxonomy" id="74649"/>
    <lineage>
        <taxon>Eukaryota</taxon>
        <taxon>Viridiplantae</taxon>
        <taxon>Streptophyta</taxon>
        <taxon>Embryophyta</taxon>
        <taxon>Tracheophyta</taxon>
        <taxon>Spermatophyta</taxon>
        <taxon>Magnoliopsida</taxon>
        <taxon>eudicotyledons</taxon>
        <taxon>Gunneridae</taxon>
        <taxon>Pentapetalae</taxon>
        <taxon>rosids</taxon>
        <taxon>fabids</taxon>
        <taxon>Rosales</taxon>
        <taxon>Rosaceae</taxon>
        <taxon>Rosoideae</taxon>
        <taxon>Rosoideae incertae sedis</taxon>
        <taxon>Rosa</taxon>
    </lineage>
</organism>
<accession>A0A2P6SHE7</accession>
<dbReference type="Pfam" id="PF08263">
    <property type="entry name" value="LRRNT_2"/>
    <property type="match status" value="1"/>
</dbReference>
<evidence type="ECO:0000256" key="5">
    <source>
        <dbReference type="ARBA" id="ARBA00022729"/>
    </source>
</evidence>
<keyword evidence="12" id="KW-0418">Kinase</keyword>
<dbReference type="InterPro" id="IPR053211">
    <property type="entry name" value="DNA_repair-toleration"/>
</dbReference>
<keyword evidence="9" id="KW-0325">Glycoprotein</keyword>
<evidence type="ECO:0000256" key="9">
    <source>
        <dbReference type="ARBA" id="ARBA00023180"/>
    </source>
</evidence>
<evidence type="ECO:0000313" key="13">
    <source>
        <dbReference type="Proteomes" id="UP000238479"/>
    </source>
</evidence>
<comment type="similarity">
    <text evidence="2">Belongs to the RLP family.</text>
</comment>
<dbReference type="GO" id="GO:0004674">
    <property type="term" value="F:protein serine/threonine kinase activity"/>
    <property type="evidence" value="ECO:0007669"/>
    <property type="project" value="UniProtKB-KW"/>
</dbReference>
<keyword evidence="5 10" id="KW-0732">Signal</keyword>
<evidence type="ECO:0000256" key="4">
    <source>
        <dbReference type="ARBA" id="ARBA00022692"/>
    </source>
</evidence>
<dbReference type="Gramene" id="PRQ58099">
    <property type="protein sequence ID" value="PRQ58099"/>
    <property type="gene ID" value="RchiOBHm_Chr1g0355521"/>
</dbReference>
<evidence type="ECO:0000256" key="8">
    <source>
        <dbReference type="ARBA" id="ARBA00023136"/>
    </source>
</evidence>
<gene>
    <name evidence="12" type="ORF">RchiOBHm_Chr1g0355521</name>
</gene>
<evidence type="ECO:0000256" key="1">
    <source>
        <dbReference type="ARBA" id="ARBA00004479"/>
    </source>
</evidence>
<dbReference type="InterPro" id="IPR001611">
    <property type="entry name" value="Leu-rich_rpt"/>
</dbReference>
<proteinExistence type="inferred from homology"/>
<comment type="caution">
    <text evidence="12">The sequence shown here is derived from an EMBL/GenBank/DDBJ whole genome shotgun (WGS) entry which is preliminary data.</text>
</comment>